<evidence type="ECO:0000313" key="1">
    <source>
        <dbReference type="EMBL" id="MEJ7138572.1"/>
    </source>
</evidence>
<keyword evidence="1" id="KW-0969">Cilium</keyword>
<evidence type="ECO:0000313" key="2">
    <source>
        <dbReference type="Proteomes" id="UP001364695"/>
    </source>
</evidence>
<name>A0ACC6P321_9BURK</name>
<keyword evidence="2" id="KW-1185">Reference proteome</keyword>
<sequence>MSATPAPAAAETDAPAKAKGGKKKLILLIVLVLVLLGGAGGGYFYWTQLQKAKHAQAGEEGGEAAAESHDSEAPKAPIYMPLDPFVANLNDKDSEKMAQIGVVLELKDAKDEATVKSFMPSVRNNVIMLIASKTSDELQTFDGKQKLAEEIRRAALAPMGNRLETAREKKDAPVRGVQFSSFIIQ</sequence>
<keyword evidence="1" id="KW-0282">Flagellum</keyword>
<dbReference type="Proteomes" id="UP001364695">
    <property type="component" value="Unassembled WGS sequence"/>
</dbReference>
<accession>A0ACC6P321</accession>
<dbReference type="EMBL" id="JAWDIE010000012">
    <property type="protein sequence ID" value="MEJ7138572.1"/>
    <property type="molecule type" value="Genomic_DNA"/>
</dbReference>
<proteinExistence type="predicted"/>
<organism evidence="1 2">
    <name type="scientific">Amphibiibacter pelophylacis</name>
    <dbReference type="NCBI Taxonomy" id="1799477"/>
    <lineage>
        <taxon>Bacteria</taxon>
        <taxon>Pseudomonadati</taxon>
        <taxon>Pseudomonadota</taxon>
        <taxon>Betaproteobacteria</taxon>
        <taxon>Burkholderiales</taxon>
        <taxon>Sphaerotilaceae</taxon>
        <taxon>Amphibiibacter</taxon>
    </lineage>
</organism>
<protein>
    <submittedName>
        <fullName evidence="1">Flagellar basal body-associated FliL family protein</fullName>
    </submittedName>
</protein>
<keyword evidence="1" id="KW-0966">Cell projection</keyword>
<gene>
    <name evidence="1" type="ORF">RV045_09035</name>
</gene>
<comment type="caution">
    <text evidence="1">The sequence shown here is derived from an EMBL/GenBank/DDBJ whole genome shotgun (WGS) entry which is preliminary data.</text>
</comment>
<reference evidence="1" key="1">
    <citation type="submission" date="2023-10" db="EMBL/GenBank/DDBJ databases">
        <title>Amphibacter perezi, gen. nov., sp. nov. a novel taxa of the family Comamonadaceae, class Betaproteobacteria isolated from the skin microbiota of Pelophylax perezi from different populations.</title>
        <authorList>
            <person name="Costa S."/>
            <person name="Proenca D.N."/>
            <person name="Lopes I."/>
            <person name="Morais P.V."/>
        </authorList>
    </citation>
    <scope>NUCLEOTIDE SEQUENCE</scope>
    <source>
        <strain evidence="1">SL12-8</strain>
    </source>
</reference>